<dbReference type="AlphaFoldDB" id="A0A8K0T5D7"/>
<feature type="compositionally biased region" description="Low complexity" evidence="1">
    <location>
        <begin position="141"/>
        <end position="154"/>
    </location>
</feature>
<name>A0A8K0T5D7_9PEZI</name>
<feature type="compositionally biased region" description="Polar residues" evidence="1">
    <location>
        <begin position="1"/>
        <end position="21"/>
    </location>
</feature>
<protein>
    <submittedName>
        <fullName evidence="2">Uncharacterized protein</fullName>
    </submittedName>
</protein>
<feature type="region of interest" description="Disordered" evidence="1">
    <location>
        <begin position="130"/>
        <end position="242"/>
    </location>
</feature>
<dbReference type="EMBL" id="JAGPXD010000007">
    <property type="protein sequence ID" value="KAH7347891.1"/>
    <property type="molecule type" value="Genomic_DNA"/>
</dbReference>
<feature type="compositionally biased region" description="Low complexity" evidence="1">
    <location>
        <begin position="192"/>
        <end position="204"/>
    </location>
</feature>
<feature type="compositionally biased region" description="Basic and acidic residues" evidence="1">
    <location>
        <begin position="206"/>
        <end position="217"/>
    </location>
</feature>
<dbReference type="OrthoDB" id="10422336at2759"/>
<evidence type="ECO:0000256" key="1">
    <source>
        <dbReference type="SAM" id="MobiDB-lite"/>
    </source>
</evidence>
<feature type="compositionally biased region" description="Basic and acidic residues" evidence="1">
    <location>
        <begin position="283"/>
        <end position="296"/>
    </location>
</feature>
<dbReference type="Proteomes" id="UP000813385">
    <property type="component" value="Unassembled WGS sequence"/>
</dbReference>
<feature type="compositionally biased region" description="Basic and acidic residues" evidence="1">
    <location>
        <begin position="167"/>
        <end position="191"/>
    </location>
</feature>
<keyword evidence="3" id="KW-1185">Reference proteome</keyword>
<feature type="region of interest" description="Disordered" evidence="1">
    <location>
        <begin position="1"/>
        <end position="69"/>
    </location>
</feature>
<sequence length="296" mass="32297">MPSGHRGSSTRKPSNAGTYATSRGYHKSPDSGVGSLSDHDGLATNPGAYAVPPEYGQPSSSSSSSSRRLDQALLDIERLKADKQNLYVQNQELKVELRDIKEHALKLEEHAAKLKEDNTILNSECKRLREDNHLLRSSPPRDSAASISTSSSSGLRRRDSKRGSPSQREEVELDQRLRDRLGGKTEKKTEKGPSSSTSAQSGHSGHSRDSGRSRRDSFAGARPSVIVSLPDGPPNSSRSQGLYAHSPVIASPHVANASTPRTPATYAYRETSYFDPDQGSGDYVHEPLPRERQTKR</sequence>
<accession>A0A8K0T5D7</accession>
<organism evidence="2 3">
    <name type="scientific">Plectosphaerella cucumerina</name>
    <dbReference type="NCBI Taxonomy" id="40658"/>
    <lineage>
        <taxon>Eukaryota</taxon>
        <taxon>Fungi</taxon>
        <taxon>Dikarya</taxon>
        <taxon>Ascomycota</taxon>
        <taxon>Pezizomycotina</taxon>
        <taxon>Sordariomycetes</taxon>
        <taxon>Hypocreomycetidae</taxon>
        <taxon>Glomerellales</taxon>
        <taxon>Plectosphaerellaceae</taxon>
        <taxon>Plectosphaerella</taxon>
    </lineage>
</organism>
<comment type="caution">
    <text evidence="2">The sequence shown here is derived from an EMBL/GenBank/DDBJ whole genome shotgun (WGS) entry which is preliminary data.</text>
</comment>
<reference evidence="2" key="1">
    <citation type="journal article" date="2021" name="Nat. Commun.">
        <title>Genetic determinants of endophytism in the Arabidopsis root mycobiome.</title>
        <authorList>
            <person name="Mesny F."/>
            <person name="Miyauchi S."/>
            <person name="Thiergart T."/>
            <person name="Pickel B."/>
            <person name="Atanasova L."/>
            <person name="Karlsson M."/>
            <person name="Huettel B."/>
            <person name="Barry K.W."/>
            <person name="Haridas S."/>
            <person name="Chen C."/>
            <person name="Bauer D."/>
            <person name="Andreopoulos W."/>
            <person name="Pangilinan J."/>
            <person name="LaButti K."/>
            <person name="Riley R."/>
            <person name="Lipzen A."/>
            <person name="Clum A."/>
            <person name="Drula E."/>
            <person name="Henrissat B."/>
            <person name="Kohler A."/>
            <person name="Grigoriev I.V."/>
            <person name="Martin F.M."/>
            <person name="Hacquard S."/>
        </authorList>
    </citation>
    <scope>NUCLEOTIDE SEQUENCE</scope>
    <source>
        <strain evidence="2">MPI-CAGE-AT-0016</strain>
    </source>
</reference>
<evidence type="ECO:0000313" key="3">
    <source>
        <dbReference type="Proteomes" id="UP000813385"/>
    </source>
</evidence>
<gene>
    <name evidence="2" type="ORF">B0T11DRAFT_333947</name>
</gene>
<evidence type="ECO:0000313" key="2">
    <source>
        <dbReference type="EMBL" id="KAH7347891.1"/>
    </source>
</evidence>
<feature type="region of interest" description="Disordered" evidence="1">
    <location>
        <begin position="272"/>
        <end position="296"/>
    </location>
</feature>
<proteinExistence type="predicted"/>